<dbReference type="GO" id="GO:0009055">
    <property type="term" value="F:electron transfer activity"/>
    <property type="evidence" value="ECO:0007669"/>
    <property type="project" value="UniProtKB-UniRule"/>
</dbReference>
<dbReference type="eggNOG" id="COG0716">
    <property type="taxonomic scope" value="Bacteria"/>
</dbReference>
<feature type="domain" description="Flavodoxin-like" evidence="8">
    <location>
        <begin position="4"/>
        <end position="140"/>
    </location>
</feature>
<keyword evidence="4 7" id="KW-0285">Flavoprotein</keyword>
<dbReference type="EMBL" id="JRMW01000025">
    <property type="protein sequence ID" value="KGF04769.1"/>
    <property type="molecule type" value="Genomic_DNA"/>
</dbReference>
<evidence type="ECO:0000256" key="2">
    <source>
        <dbReference type="ARBA" id="ARBA00005267"/>
    </source>
</evidence>
<keyword evidence="6 7" id="KW-0249">Electron transport</keyword>
<comment type="similarity">
    <text evidence="2 7">Belongs to the flavodoxin family.</text>
</comment>
<evidence type="ECO:0000256" key="7">
    <source>
        <dbReference type="RuleBase" id="RU367037"/>
    </source>
</evidence>
<dbReference type="AlphaFoldDB" id="A0A095Z8I3"/>
<proteinExistence type="inferred from homology"/>
<dbReference type="InterPro" id="IPR051285">
    <property type="entry name" value="NADH_oxidoreductase_modular"/>
</dbReference>
<dbReference type="PANTHER" id="PTHR32145">
    <property type="entry name" value="DIFLAVIN FLAVOPROTEIN A 2-RELATED"/>
    <property type="match status" value="1"/>
</dbReference>
<dbReference type="GO" id="GO:0010181">
    <property type="term" value="F:FMN binding"/>
    <property type="evidence" value="ECO:0007669"/>
    <property type="project" value="UniProtKB-UniRule"/>
</dbReference>
<evidence type="ECO:0000259" key="8">
    <source>
        <dbReference type="PROSITE" id="PS50902"/>
    </source>
</evidence>
<dbReference type="InterPro" id="IPR010087">
    <property type="entry name" value="Flav_short"/>
</dbReference>
<reference evidence="9 10" key="1">
    <citation type="submission" date="2014-07" db="EMBL/GenBank/DDBJ databases">
        <authorList>
            <person name="McCorrison J."/>
            <person name="Sanka R."/>
            <person name="Torralba M."/>
            <person name="Gillis M."/>
            <person name="Haft D.H."/>
            <person name="Methe B."/>
            <person name="Sutton G."/>
            <person name="Nelson K.E."/>
        </authorList>
    </citation>
    <scope>NUCLEOTIDE SEQUENCE [LARGE SCALE GENOMIC DNA]</scope>
    <source>
        <strain evidence="9 10">S7-1-13</strain>
    </source>
</reference>
<dbReference type="Proteomes" id="UP000029579">
    <property type="component" value="Unassembled WGS sequence"/>
</dbReference>
<dbReference type="InterPro" id="IPR001226">
    <property type="entry name" value="Flavodoxin_CS"/>
</dbReference>
<dbReference type="Gene3D" id="3.40.50.360">
    <property type="match status" value="1"/>
</dbReference>
<comment type="caution">
    <text evidence="9">The sequence shown here is derived from an EMBL/GenBank/DDBJ whole genome shotgun (WGS) entry which is preliminary data.</text>
</comment>
<dbReference type="PROSITE" id="PS50902">
    <property type="entry name" value="FLAVODOXIN_LIKE"/>
    <property type="match status" value="1"/>
</dbReference>
<name>A0A095Z8I3_9FIRM</name>
<evidence type="ECO:0000256" key="1">
    <source>
        <dbReference type="ARBA" id="ARBA00001917"/>
    </source>
</evidence>
<sequence>MKKVAIVYWSGTGNTLAMANEIADELKNSDLEAEVINCSSFSEGDVANYDGFAFGCPAMGSEELEEGEFEPMFESVEKSLSDKPVLIFGSYEWAEGEWMHTWQERCEGDGINLVCDGLIAYDYPDDDALKECRRAASDLAKALQ</sequence>
<gene>
    <name evidence="9" type="ORF">HMPREF1630_02900</name>
</gene>
<protein>
    <recommendedName>
        <fullName evidence="7">Flavodoxin</fullName>
    </recommendedName>
</protein>
<dbReference type="RefSeq" id="WP_004828085.1">
    <property type="nucleotide sequence ID" value="NZ_JRMW01000025.1"/>
</dbReference>
<keyword evidence="5 7" id="KW-0288">FMN</keyword>
<dbReference type="InterPro" id="IPR008254">
    <property type="entry name" value="Flavodoxin/NO_synth"/>
</dbReference>
<evidence type="ECO:0000313" key="10">
    <source>
        <dbReference type="Proteomes" id="UP000029579"/>
    </source>
</evidence>
<evidence type="ECO:0000256" key="3">
    <source>
        <dbReference type="ARBA" id="ARBA00022448"/>
    </source>
</evidence>
<evidence type="ECO:0000313" key="9">
    <source>
        <dbReference type="EMBL" id="KGF04769.1"/>
    </source>
</evidence>
<evidence type="ECO:0000256" key="6">
    <source>
        <dbReference type="ARBA" id="ARBA00022982"/>
    </source>
</evidence>
<accession>A0A095Z8I3</accession>
<dbReference type="PROSITE" id="PS00201">
    <property type="entry name" value="FLAVODOXIN"/>
    <property type="match status" value="1"/>
</dbReference>
<dbReference type="GO" id="GO:0016651">
    <property type="term" value="F:oxidoreductase activity, acting on NAD(P)H"/>
    <property type="evidence" value="ECO:0007669"/>
    <property type="project" value="UniProtKB-ARBA"/>
</dbReference>
<dbReference type="Pfam" id="PF00258">
    <property type="entry name" value="Flavodoxin_1"/>
    <property type="match status" value="1"/>
</dbReference>
<evidence type="ECO:0000256" key="4">
    <source>
        <dbReference type="ARBA" id="ARBA00022630"/>
    </source>
</evidence>
<dbReference type="InterPro" id="IPR029039">
    <property type="entry name" value="Flavoprotein-like_sf"/>
</dbReference>
<comment type="cofactor">
    <cofactor evidence="1 7">
        <name>FMN</name>
        <dbReference type="ChEBI" id="CHEBI:58210"/>
    </cofactor>
</comment>
<comment type="function">
    <text evidence="7">Low-potential electron donor to a number of redox enzymes.</text>
</comment>
<dbReference type="PANTHER" id="PTHR32145:SF11">
    <property type="entry name" value="DIFLAVIN FLAVOPROTEIN A 2-RELATED"/>
    <property type="match status" value="1"/>
</dbReference>
<organism evidence="9 10">
    <name type="scientific">Anaerococcus lactolyticus S7-1-13</name>
    <dbReference type="NCBI Taxonomy" id="1284686"/>
    <lineage>
        <taxon>Bacteria</taxon>
        <taxon>Bacillati</taxon>
        <taxon>Bacillota</taxon>
        <taxon>Tissierellia</taxon>
        <taxon>Tissierellales</taxon>
        <taxon>Peptoniphilaceae</taxon>
        <taxon>Anaerococcus</taxon>
    </lineage>
</organism>
<dbReference type="SUPFAM" id="SSF52218">
    <property type="entry name" value="Flavoproteins"/>
    <property type="match status" value="1"/>
</dbReference>
<keyword evidence="3 7" id="KW-0813">Transport</keyword>
<dbReference type="OrthoDB" id="9790745at2"/>
<evidence type="ECO:0000256" key="5">
    <source>
        <dbReference type="ARBA" id="ARBA00022643"/>
    </source>
</evidence>
<dbReference type="NCBIfam" id="TIGR01753">
    <property type="entry name" value="flav_short"/>
    <property type="match status" value="1"/>
</dbReference>